<dbReference type="RefSeq" id="WP_345637661.1">
    <property type="nucleotide sequence ID" value="NZ_BAABJQ010000035.1"/>
</dbReference>
<dbReference type="EMBL" id="BAABJQ010000035">
    <property type="protein sequence ID" value="GAA5198869.1"/>
    <property type="molecule type" value="Genomic_DNA"/>
</dbReference>
<gene>
    <name evidence="3" type="ORF">GCM10023322_73190</name>
</gene>
<organism evidence="3 4">
    <name type="scientific">Rugosimonospora acidiphila</name>
    <dbReference type="NCBI Taxonomy" id="556531"/>
    <lineage>
        <taxon>Bacteria</taxon>
        <taxon>Bacillati</taxon>
        <taxon>Actinomycetota</taxon>
        <taxon>Actinomycetes</taxon>
        <taxon>Micromonosporales</taxon>
        <taxon>Micromonosporaceae</taxon>
        <taxon>Rugosimonospora</taxon>
    </lineage>
</organism>
<dbReference type="InterPro" id="IPR019606">
    <property type="entry name" value="GerMN"/>
</dbReference>
<dbReference type="Proteomes" id="UP001501570">
    <property type="component" value="Unassembled WGS sequence"/>
</dbReference>
<keyword evidence="1" id="KW-0472">Membrane</keyword>
<evidence type="ECO:0000256" key="1">
    <source>
        <dbReference type="SAM" id="Phobius"/>
    </source>
</evidence>
<protein>
    <recommendedName>
        <fullName evidence="2">GerMN domain-containing protein</fullName>
    </recommendedName>
</protein>
<keyword evidence="4" id="KW-1185">Reference proteome</keyword>
<dbReference type="SMART" id="SM00909">
    <property type="entry name" value="Germane"/>
    <property type="match status" value="1"/>
</dbReference>
<dbReference type="Pfam" id="PF10646">
    <property type="entry name" value="Germane"/>
    <property type="match status" value="1"/>
</dbReference>
<accession>A0ABP9SM13</accession>
<keyword evidence="1" id="KW-0812">Transmembrane</keyword>
<comment type="caution">
    <text evidence="3">The sequence shown here is derived from an EMBL/GenBank/DDBJ whole genome shotgun (WGS) entry which is preliminary data.</text>
</comment>
<keyword evidence="1" id="KW-1133">Transmembrane helix</keyword>
<evidence type="ECO:0000313" key="4">
    <source>
        <dbReference type="Proteomes" id="UP001501570"/>
    </source>
</evidence>
<reference evidence="4" key="1">
    <citation type="journal article" date="2019" name="Int. J. Syst. Evol. Microbiol.">
        <title>The Global Catalogue of Microorganisms (GCM) 10K type strain sequencing project: providing services to taxonomists for standard genome sequencing and annotation.</title>
        <authorList>
            <consortium name="The Broad Institute Genomics Platform"/>
            <consortium name="The Broad Institute Genome Sequencing Center for Infectious Disease"/>
            <person name="Wu L."/>
            <person name="Ma J."/>
        </authorList>
    </citation>
    <scope>NUCLEOTIDE SEQUENCE [LARGE SCALE GENOMIC DNA]</scope>
    <source>
        <strain evidence="4">JCM 18304</strain>
    </source>
</reference>
<sequence>MTVRKSGSAGAPDTAGTEELLRRALAGEAETVGVSPDALGRIRGSVRRRRARRWVWRPGPLRVGAVAATAAAVVAAILAGLGGALPRPGGTRPPNPAGAAHPGRPVPTANLPVYYLGPSGVGGRLYREYHQIPVAGPSAARRIEAALGAMFGLPAADPDYRSPWPGGARVGAVTVDGATASVDLTGAGTGDADPATARMAVQQLVWTATATSVLPGQATGLSGVRLLLDGRPATSLWGTPLPAQPLRRGPAAEVLAPVWVIDPQQGTVQGHSFTVNLAGIVPGATMRLRVLGAAGAVIIDRTVRLSAAAPQVGTASVAIDDLPSGGYTVEGYVAPARGGGEQWPDDHRFTVG</sequence>
<evidence type="ECO:0000313" key="3">
    <source>
        <dbReference type="EMBL" id="GAA5198869.1"/>
    </source>
</evidence>
<name>A0ABP9SM13_9ACTN</name>
<evidence type="ECO:0000259" key="2">
    <source>
        <dbReference type="SMART" id="SM00909"/>
    </source>
</evidence>
<proteinExistence type="predicted"/>
<feature type="domain" description="GerMN" evidence="2">
    <location>
        <begin position="143"/>
        <end position="237"/>
    </location>
</feature>
<feature type="transmembrane region" description="Helical" evidence="1">
    <location>
        <begin position="59"/>
        <end position="85"/>
    </location>
</feature>